<dbReference type="InterPro" id="IPR004332">
    <property type="entry name" value="Transposase_MuDR"/>
</dbReference>
<accession>A0A7J7MLX3</accession>
<evidence type="ECO:0000313" key="2">
    <source>
        <dbReference type="EMBL" id="KAF6155896.1"/>
    </source>
</evidence>
<protein>
    <recommendedName>
        <fullName evidence="1">Transposase MuDR plant domain-containing protein</fullName>
    </recommendedName>
</protein>
<sequence length="240" mass="27510">MDHKNSKLYNFVHGCACSILSVHDYSVMMNMHKKTQDKEVASAGVVGGLSQNSLGGFYARRPSLQCLFPELKVEQRTYPEINGTNVHVDDVPLSNKTYELMVVKLLAYAEEVFNIGDVYPDMIQLKSHIIAYAVITKFQLRQVLSNEYKVVVYYKAHNCSWRIYATRLLDSAFYIVRTYCSKHPCIIMQQDDGSAHKASSSNWVASVIKRKLRNDPNYKAKWIITDLHELHHVNITYKVA</sequence>
<evidence type="ECO:0000259" key="1">
    <source>
        <dbReference type="Pfam" id="PF03108"/>
    </source>
</evidence>
<keyword evidence="3" id="KW-1185">Reference proteome</keyword>
<name>A0A7J7MLX3_9MAGN</name>
<reference evidence="2 3" key="1">
    <citation type="journal article" date="2020" name="IScience">
        <title>Genome Sequencing of the Endangered Kingdonia uniflora (Circaeasteraceae, Ranunculales) Reveals Potential Mechanisms of Evolutionary Specialization.</title>
        <authorList>
            <person name="Sun Y."/>
            <person name="Deng T."/>
            <person name="Zhang A."/>
            <person name="Moore M.J."/>
            <person name="Landis J.B."/>
            <person name="Lin N."/>
            <person name="Zhang H."/>
            <person name="Zhang X."/>
            <person name="Huang J."/>
            <person name="Zhang X."/>
            <person name="Sun H."/>
            <person name="Wang H."/>
        </authorList>
    </citation>
    <scope>NUCLEOTIDE SEQUENCE [LARGE SCALE GENOMIC DNA]</scope>
    <source>
        <strain evidence="2">TB1705</strain>
        <tissue evidence="2">Leaf</tissue>
    </source>
</reference>
<dbReference type="AlphaFoldDB" id="A0A7J7MLX3"/>
<dbReference type="Pfam" id="PF03108">
    <property type="entry name" value="DBD_Tnp_Mut"/>
    <property type="match status" value="1"/>
</dbReference>
<comment type="caution">
    <text evidence="2">The sequence shown here is derived from an EMBL/GenBank/DDBJ whole genome shotgun (WGS) entry which is preliminary data.</text>
</comment>
<proteinExistence type="predicted"/>
<gene>
    <name evidence="2" type="ORF">GIB67_039227</name>
</gene>
<dbReference type="EMBL" id="JACGCM010001398">
    <property type="protein sequence ID" value="KAF6155896.1"/>
    <property type="molecule type" value="Genomic_DNA"/>
</dbReference>
<feature type="domain" description="Transposase MuDR plant" evidence="1">
    <location>
        <begin position="114"/>
        <end position="170"/>
    </location>
</feature>
<organism evidence="2 3">
    <name type="scientific">Kingdonia uniflora</name>
    <dbReference type="NCBI Taxonomy" id="39325"/>
    <lineage>
        <taxon>Eukaryota</taxon>
        <taxon>Viridiplantae</taxon>
        <taxon>Streptophyta</taxon>
        <taxon>Embryophyta</taxon>
        <taxon>Tracheophyta</taxon>
        <taxon>Spermatophyta</taxon>
        <taxon>Magnoliopsida</taxon>
        <taxon>Ranunculales</taxon>
        <taxon>Circaeasteraceae</taxon>
        <taxon>Kingdonia</taxon>
    </lineage>
</organism>
<dbReference type="Proteomes" id="UP000541444">
    <property type="component" value="Unassembled WGS sequence"/>
</dbReference>
<evidence type="ECO:0000313" key="3">
    <source>
        <dbReference type="Proteomes" id="UP000541444"/>
    </source>
</evidence>